<organism evidence="7 8">
    <name type="scientific">Parenemella sanctibonifatiensis</name>
    <dbReference type="NCBI Taxonomy" id="2016505"/>
    <lineage>
        <taxon>Bacteria</taxon>
        <taxon>Bacillati</taxon>
        <taxon>Actinomycetota</taxon>
        <taxon>Actinomycetes</taxon>
        <taxon>Propionibacteriales</taxon>
        <taxon>Propionibacteriaceae</taxon>
        <taxon>Parenemella</taxon>
    </lineage>
</organism>
<keyword evidence="2 5" id="KW-0812">Transmembrane</keyword>
<dbReference type="AlphaFoldDB" id="A0A255EL74"/>
<feature type="transmembrane region" description="Helical" evidence="5">
    <location>
        <begin position="57"/>
        <end position="75"/>
    </location>
</feature>
<feature type="transmembrane region" description="Helical" evidence="5">
    <location>
        <begin position="87"/>
        <end position="107"/>
    </location>
</feature>
<feature type="transmembrane region" description="Helical" evidence="5">
    <location>
        <begin position="304"/>
        <end position="324"/>
    </location>
</feature>
<keyword evidence="3 5" id="KW-1133">Transmembrane helix</keyword>
<reference evidence="7 8" key="1">
    <citation type="submission" date="2017-07" db="EMBL/GenBank/DDBJ databases">
        <title>Draft whole genome sequences of clinical Proprionibacteriaceae strains.</title>
        <authorList>
            <person name="Bernier A.-M."/>
            <person name="Bernard K."/>
            <person name="Domingo M.-C."/>
        </authorList>
    </citation>
    <scope>NUCLEOTIDE SEQUENCE [LARGE SCALE GENOMIC DNA]</scope>
    <source>
        <strain evidence="7 8">NML 150081</strain>
    </source>
</reference>
<dbReference type="InterPro" id="IPR051533">
    <property type="entry name" value="WaaL-like"/>
</dbReference>
<feature type="transmembrane region" description="Helical" evidence="5">
    <location>
        <begin position="119"/>
        <end position="142"/>
    </location>
</feature>
<keyword evidence="8" id="KW-1185">Reference proteome</keyword>
<gene>
    <name evidence="7" type="ORF">CGZ91_01925</name>
</gene>
<dbReference type="Proteomes" id="UP000216300">
    <property type="component" value="Unassembled WGS sequence"/>
</dbReference>
<dbReference type="PANTHER" id="PTHR37422">
    <property type="entry name" value="TEICHURONIC ACID BIOSYNTHESIS PROTEIN TUAE"/>
    <property type="match status" value="1"/>
</dbReference>
<sequence>MRSPSRADLLLVGGIALSPVTELGIGPLNAGEIMVLLWCVIEWTIRRPRPAIRLQDGLWWYLFFLCIVIGTWIGIQLTPHATGVAGLLTWAYFAFVFLTIVAALRACTRDYLELLLTRVGSWGAIFFSFLLTWSILVSRSLFGLSLWYSGSRFSGGGANPHYVALVAVVCASINLRTAVRASTLRSRVWAGLLMLASLVAGAATLSTTLAAAIALTGLVMLLCYMLHARNVGLLWLVMLIAAVVAVINVGWVLDTAVKVVEGDANGLGRIDIWASYTQTFALSPVFGLGPGTHGMGGTIEYHNAFIEIAAMSGLLGLLVFLILWGRVFLAALRTDLWLTAPVLVGLMYGVGGFSVRRLVFWGVLGIIAALVQSARAEESSTEKALAVHPTAAVTPRP</sequence>
<evidence type="ECO:0000256" key="4">
    <source>
        <dbReference type="ARBA" id="ARBA00023136"/>
    </source>
</evidence>
<accession>A0A255EL74</accession>
<evidence type="ECO:0000313" key="7">
    <source>
        <dbReference type="EMBL" id="OYN92288.1"/>
    </source>
</evidence>
<feature type="domain" description="O-antigen ligase-related" evidence="6">
    <location>
        <begin position="194"/>
        <end position="321"/>
    </location>
</feature>
<evidence type="ECO:0000259" key="6">
    <source>
        <dbReference type="Pfam" id="PF04932"/>
    </source>
</evidence>
<feature type="transmembrane region" description="Helical" evidence="5">
    <location>
        <begin position="162"/>
        <end position="179"/>
    </location>
</feature>
<dbReference type="InterPro" id="IPR007016">
    <property type="entry name" value="O-antigen_ligase-rel_domated"/>
</dbReference>
<feature type="transmembrane region" description="Helical" evidence="5">
    <location>
        <begin position="186"/>
        <end position="203"/>
    </location>
</feature>
<feature type="transmembrane region" description="Helical" evidence="5">
    <location>
        <begin position="233"/>
        <end position="253"/>
    </location>
</feature>
<evidence type="ECO:0000256" key="5">
    <source>
        <dbReference type="SAM" id="Phobius"/>
    </source>
</evidence>
<dbReference type="PANTHER" id="PTHR37422:SF13">
    <property type="entry name" value="LIPOPOLYSACCHARIDE BIOSYNTHESIS PROTEIN PA4999-RELATED"/>
    <property type="match status" value="1"/>
</dbReference>
<comment type="caution">
    <text evidence="7">The sequence shown here is derived from an EMBL/GenBank/DDBJ whole genome shotgun (WGS) entry which is preliminary data.</text>
</comment>
<evidence type="ECO:0000256" key="1">
    <source>
        <dbReference type="ARBA" id="ARBA00004141"/>
    </source>
</evidence>
<name>A0A255EL74_9ACTN</name>
<keyword evidence="4 5" id="KW-0472">Membrane</keyword>
<dbReference type="Pfam" id="PF04932">
    <property type="entry name" value="Wzy_C"/>
    <property type="match status" value="1"/>
</dbReference>
<feature type="transmembrane region" description="Helical" evidence="5">
    <location>
        <begin position="209"/>
        <end position="226"/>
    </location>
</feature>
<evidence type="ECO:0000256" key="2">
    <source>
        <dbReference type="ARBA" id="ARBA00022692"/>
    </source>
</evidence>
<dbReference type="GO" id="GO:0016020">
    <property type="term" value="C:membrane"/>
    <property type="evidence" value="ECO:0007669"/>
    <property type="project" value="UniProtKB-SubCell"/>
</dbReference>
<feature type="transmembrane region" description="Helical" evidence="5">
    <location>
        <begin position="25"/>
        <end position="45"/>
    </location>
</feature>
<evidence type="ECO:0000313" key="8">
    <source>
        <dbReference type="Proteomes" id="UP000216300"/>
    </source>
</evidence>
<proteinExistence type="predicted"/>
<feature type="transmembrane region" description="Helical" evidence="5">
    <location>
        <begin position="336"/>
        <end position="353"/>
    </location>
</feature>
<comment type="subcellular location">
    <subcellularLocation>
        <location evidence="1">Membrane</location>
        <topology evidence="1">Multi-pass membrane protein</topology>
    </subcellularLocation>
</comment>
<protein>
    <recommendedName>
        <fullName evidence="6">O-antigen ligase-related domain-containing protein</fullName>
    </recommendedName>
</protein>
<evidence type="ECO:0000256" key="3">
    <source>
        <dbReference type="ARBA" id="ARBA00022989"/>
    </source>
</evidence>
<dbReference type="EMBL" id="NMVJ01000001">
    <property type="protein sequence ID" value="OYN92288.1"/>
    <property type="molecule type" value="Genomic_DNA"/>
</dbReference>